<reference evidence="1 2" key="1">
    <citation type="journal article" date="2011" name="J. Bacteriol.">
        <title>Genome sequences of Salmonella enterica serovar typhimurium, Choleraesuis, Dublin, and Gallinarum strains of well- defined virulence in food-producing animals.</title>
        <authorList>
            <person name="Richardson E.J."/>
            <person name="Limaye B."/>
            <person name="Inamdar H."/>
            <person name="Datta A."/>
            <person name="Manjari K.S."/>
            <person name="Pullinger G.D."/>
            <person name="Thomson N.R."/>
            <person name="Joshi R.R."/>
            <person name="Watson M."/>
            <person name="Stevens M.P."/>
        </authorList>
    </citation>
    <scope>NUCLEOTIDE SEQUENCE [LARGE SCALE GENOMIC DNA]</scope>
    <source>
        <strain evidence="2">4/74</strain>
    </source>
</reference>
<accession>E8XHT1</accession>
<dbReference type="Proteomes" id="UP000008978">
    <property type="component" value="Chromosome"/>
</dbReference>
<evidence type="ECO:0000313" key="1">
    <source>
        <dbReference type="EMBL" id="ADX19635.1"/>
    </source>
</evidence>
<organism evidence="1 2">
    <name type="scientific">Salmonella typhimurium (strain 4/74)</name>
    <dbReference type="NCBI Taxonomy" id="909946"/>
    <lineage>
        <taxon>Bacteria</taxon>
        <taxon>Pseudomonadati</taxon>
        <taxon>Pseudomonadota</taxon>
        <taxon>Gammaproteobacteria</taxon>
        <taxon>Enterobacterales</taxon>
        <taxon>Enterobacteriaceae</taxon>
        <taxon>Salmonella</taxon>
    </lineage>
</organism>
<dbReference type="HOGENOM" id="CLU_2496106_0_0_6"/>
<sequence length="86" mass="9803">MIRTSLLDAVEHDLNVGSCEFFEFQLPDDGNDVLLDNASDVAWIAVTFFNDIGQPAFGECFDCRWVFLFKLFFLLFLRGIDAMGNQ</sequence>
<name>E8XHT1_SALT4</name>
<dbReference type="AlphaFoldDB" id="E8XHT1"/>
<proteinExistence type="predicted"/>
<gene>
    <name evidence="1" type="ordered locus">STM474_4022</name>
</gene>
<evidence type="ECO:0000313" key="2">
    <source>
        <dbReference type="Proteomes" id="UP000008978"/>
    </source>
</evidence>
<dbReference type="KEGG" id="seb:STM474_4022"/>
<dbReference type="EMBL" id="CP002487">
    <property type="protein sequence ID" value="ADX19635.1"/>
    <property type="molecule type" value="Genomic_DNA"/>
</dbReference>
<protein>
    <submittedName>
        <fullName evidence="1">Uncharacterized protein</fullName>
    </submittedName>
</protein>